<organism evidence="3 4">
    <name type="scientific">Caballeronia terrestris</name>
    <dbReference type="NCBI Taxonomy" id="1226301"/>
    <lineage>
        <taxon>Bacteria</taxon>
        <taxon>Pseudomonadati</taxon>
        <taxon>Pseudomonadota</taxon>
        <taxon>Betaproteobacteria</taxon>
        <taxon>Burkholderiales</taxon>
        <taxon>Burkholderiaceae</taxon>
        <taxon>Caballeronia</taxon>
    </lineage>
</organism>
<dbReference type="AlphaFoldDB" id="A0A158KDM8"/>
<dbReference type="Pfam" id="PF03524">
    <property type="entry name" value="CagX"/>
    <property type="match status" value="1"/>
</dbReference>
<evidence type="ECO:0000313" key="4">
    <source>
        <dbReference type="Proteomes" id="UP000054925"/>
    </source>
</evidence>
<evidence type="ECO:0000256" key="1">
    <source>
        <dbReference type="ARBA" id="ARBA00006135"/>
    </source>
</evidence>
<reference evidence="3" key="1">
    <citation type="submission" date="2016-01" db="EMBL/GenBank/DDBJ databases">
        <authorList>
            <person name="Peeters C."/>
        </authorList>
    </citation>
    <scope>NUCLEOTIDE SEQUENCE [LARGE SCALE GENOMIC DNA]</scope>
    <source>
        <strain evidence="3">LMG 22937</strain>
    </source>
</reference>
<dbReference type="EMBL" id="FCOL02000045">
    <property type="protein sequence ID" value="SAL78541.1"/>
    <property type="molecule type" value="Genomic_DNA"/>
</dbReference>
<evidence type="ECO:0000256" key="2">
    <source>
        <dbReference type="ARBA" id="ARBA00022729"/>
    </source>
</evidence>
<dbReference type="CDD" id="cd06911">
    <property type="entry name" value="VirB9_CagX_TrbG"/>
    <property type="match status" value="1"/>
</dbReference>
<keyword evidence="4" id="KW-1185">Reference proteome</keyword>
<keyword evidence="2" id="KW-0732">Signal</keyword>
<sequence>MKRMRPFRAFGPIGPIRPIQLLAPIGLAALAAAVVFASSPATAVSPKKNSPYDYRIKSVIYNPLDTVELNAVLGIQIHITVSKDEKYVTHAFGDTKAWQFTHSGNNFFVRPTADLSDTNLTIVTDKHTYNILLHFIGHYTKQGADGQPVRAFINNPWSMKQATIELNYQYPSEESAKARAAISKAQLKQAMARTDPNATFNVDYQMSADPASASIAPVNVWDDFRFTYFKFAANAELPEIFVISSDGKESTVNTHVEGADHNIIVAETTATAWRVRYGQKKVIGIVNGAFDPSRGATPSGTVVPGFRRVMKSENEQ</sequence>
<dbReference type="InterPro" id="IPR033645">
    <property type="entry name" value="VirB9/CagX/TrbG_C"/>
</dbReference>
<protein>
    <submittedName>
        <fullName evidence="3">Conjugal transfer protein TrbG/VirB9/CagX</fullName>
    </submittedName>
</protein>
<dbReference type="Gene3D" id="2.60.40.2500">
    <property type="match status" value="1"/>
</dbReference>
<dbReference type="SUPFAM" id="SSF56954">
    <property type="entry name" value="Outer membrane efflux proteins (OEP)"/>
    <property type="match status" value="1"/>
</dbReference>
<dbReference type="RefSeq" id="WP_200822307.1">
    <property type="nucleotide sequence ID" value="NZ_FCOL02000045.1"/>
</dbReference>
<gene>
    <name evidence="3" type="ORF">AWB67_05283</name>
</gene>
<proteinExistence type="inferred from homology"/>
<evidence type="ECO:0000313" key="3">
    <source>
        <dbReference type="EMBL" id="SAL78541.1"/>
    </source>
</evidence>
<dbReference type="InterPro" id="IPR010258">
    <property type="entry name" value="Conjugal_tfr_TrbG/VirB9/CagX"/>
</dbReference>
<comment type="caution">
    <text evidence="3">The sequence shown here is derived from an EMBL/GenBank/DDBJ whole genome shotgun (WGS) entry which is preliminary data.</text>
</comment>
<dbReference type="InterPro" id="IPR038161">
    <property type="entry name" value="VirB9/CagX/TrbG_C_sf"/>
</dbReference>
<comment type="similarity">
    <text evidence="1">Belongs to the TrbG/VirB9 family.</text>
</comment>
<name>A0A158KDM8_9BURK</name>
<dbReference type="Proteomes" id="UP000054925">
    <property type="component" value="Unassembled WGS sequence"/>
</dbReference>
<accession>A0A158KDM8</accession>